<dbReference type="PANTHER" id="PTHR21485">
    <property type="entry name" value="HAD SUPERFAMILY MEMBERS CMAS AND KDSC"/>
    <property type="match status" value="1"/>
</dbReference>
<evidence type="ECO:0000313" key="1">
    <source>
        <dbReference type="EMBL" id="AGA70599.1"/>
    </source>
</evidence>
<dbReference type="STRING" id="871963.Desdi_3205"/>
<dbReference type="Proteomes" id="UP000010797">
    <property type="component" value="Chromosome"/>
</dbReference>
<dbReference type="HOGENOM" id="CLU_042930_1_0_9"/>
<dbReference type="OrthoDB" id="9805604at2"/>
<dbReference type="Gene3D" id="3.90.550.10">
    <property type="entry name" value="Spore Coat Polysaccharide Biosynthesis Protein SpsA, Chain A"/>
    <property type="match status" value="1"/>
</dbReference>
<name>L0F9W6_DESDL</name>
<keyword evidence="2" id="KW-1185">Reference proteome</keyword>
<gene>
    <name evidence="1" type="ordered locus">Desdi_3205</name>
</gene>
<dbReference type="InterPro" id="IPR029044">
    <property type="entry name" value="Nucleotide-diphossugar_trans"/>
</dbReference>
<dbReference type="Pfam" id="PF02348">
    <property type="entry name" value="CTP_transf_3"/>
    <property type="match status" value="1"/>
</dbReference>
<dbReference type="PANTHER" id="PTHR21485:SF6">
    <property type="entry name" value="N-ACYLNEURAMINATE CYTIDYLYLTRANSFERASE-RELATED"/>
    <property type="match status" value="1"/>
</dbReference>
<dbReference type="SUPFAM" id="SSF53448">
    <property type="entry name" value="Nucleotide-diphospho-sugar transferases"/>
    <property type="match status" value="1"/>
</dbReference>
<reference evidence="2" key="1">
    <citation type="submission" date="2012-02" db="EMBL/GenBank/DDBJ databases">
        <title>Complete sequence of Desulfitobacterium dichloroeliminans LMG P-21439.</title>
        <authorList>
            <person name="Lucas S."/>
            <person name="Han J."/>
            <person name="Lapidus A."/>
            <person name="Cheng J.-F."/>
            <person name="Goodwin L."/>
            <person name="Pitluck S."/>
            <person name="Peters L."/>
            <person name="Ovchinnikova G."/>
            <person name="Teshima H."/>
            <person name="Detter J.C."/>
            <person name="Han C."/>
            <person name="Tapia R."/>
            <person name="Land M."/>
            <person name="Hauser L."/>
            <person name="Kyrpides N."/>
            <person name="Ivanova N."/>
            <person name="Pagani I."/>
            <person name="Kruse T."/>
            <person name="de Vos W.M."/>
            <person name="Boon N."/>
            <person name="Smidt H."/>
            <person name="Woyke T."/>
        </authorList>
    </citation>
    <scope>NUCLEOTIDE SEQUENCE [LARGE SCALE GENOMIC DNA]</scope>
    <source>
        <strain evidence="2">LMG P-21439 / DCA1</strain>
    </source>
</reference>
<dbReference type="eggNOG" id="COG1083">
    <property type="taxonomic scope" value="Bacteria"/>
</dbReference>
<dbReference type="AlphaFoldDB" id="L0F9W6"/>
<dbReference type="CDD" id="cd02513">
    <property type="entry name" value="CMP-NeuAc_Synthase"/>
    <property type="match status" value="1"/>
</dbReference>
<evidence type="ECO:0000313" key="2">
    <source>
        <dbReference type="Proteomes" id="UP000010797"/>
    </source>
</evidence>
<dbReference type="KEGG" id="ddl:Desdi_3205"/>
<accession>L0F9W6</accession>
<proteinExistence type="predicted"/>
<dbReference type="RefSeq" id="WP_015263558.1">
    <property type="nucleotide sequence ID" value="NC_019903.1"/>
</dbReference>
<dbReference type="InterPro" id="IPR003329">
    <property type="entry name" value="Cytidylyl_trans"/>
</dbReference>
<organism evidence="1 2">
    <name type="scientific">Desulfitobacterium dichloroeliminans (strain LMG P-21439 / DCA1)</name>
    <dbReference type="NCBI Taxonomy" id="871963"/>
    <lineage>
        <taxon>Bacteria</taxon>
        <taxon>Bacillati</taxon>
        <taxon>Bacillota</taxon>
        <taxon>Clostridia</taxon>
        <taxon>Eubacteriales</taxon>
        <taxon>Desulfitobacteriaceae</taxon>
        <taxon>Desulfitobacterium</taxon>
    </lineage>
</organism>
<dbReference type="EMBL" id="CP003344">
    <property type="protein sequence ID" value="AGA70599.1"/>
    <property type="molecule type" value="Genomic_DNA"/>
</dbReference>
<dbReference type="InterPro" id="IPR050793">
    <property type="entry name" value="CMP-NeuNAc_synthase"/>
</dbReference>
<sequence>MNILFTICGRAGSKGIKNKNLREFLGYPLPFYTASAIDLYRKQNPDVQCDVVLNTDSKDLAALFKERVCFDVNIIERDESLGLDSTPKVAVILNCLEIMRQRKAVFYDMVVDLDVTSPLRTAEDVRNLIENKIISNADVVFSVTDSRRNPYFNMVKKTENGYERVIASNFNARQEAPEIFDMNASLYAYSPSFLERKKSIFEGKCESIKMMDTAVLDLDHESDFELMQVIAEYLFDKLPEFRVVRDNIALCCKEWATNN</sequence>
<protein>
    <submittedName>
        <fullName evidence="1">CMP-N-acetylneuraminic acid synthetase</fullName>
    </submittedName>
</protein>
<dbReference type="GO" id="GO:0008781">
    <property type="term" value="F:N-acylneuraminate cytidylyltransferase activity"/>
    <property type="evidence" value="ECO:0007669"/>
    <property type="project" value="TreeGrafter"/>
</dbReference>